<dbReference type="Proteomes" id="UP000264779">
    <property type="component" value="Unassembled WGS sequence"/>
</dbReference>
<evidence type="ECO:0000313" key="3">
    <source>
        <dbReference type="Proteomes" id="UP000264779"/>
    </source>
</evidence>
<feature type="region of interest" description="Disordered" evidence="1">
    <location>
        <begin position="240"/>
        <end position="346"/>
    </location>
</feature>
<evidence type="ECO:0000313" key="2">
    <source>
        <dbReference type="EMBL" id="HBU52721.1"/>
    </source>
</evidence>
<name>A0A358E2K9_9ALTE</name>
<proteinExistence type="predicted"/>
<comment type="caution">
    <text evidence="2">The sequence shown here is derived from an EMBL/GenBank/DDBJ whole genome shotgun (WGS) entry which is preliminary data.</text>
</comment>
<feature type="compositionally biased region" description="Basic and acidic residues" evidence="1">
    <location>
        <begin position="309"/>
        <end position="319"/>
    </location>
</feature>
<dbReference type="AlphaFoldDB" id="A0A358E2K9"/>
<evidence type="ECO:0000256" key="1">
    <source>
        <dbReference type="SAM" id="MobiDB-lite"/>
    </source>
</evidence>
<reference evidence="2 3" key="1">
    <citation type="journal article" date="2018" name="Nat. Biotechnol.">
        <title>A standardized bacterial taxonomy based on genome phylogeny substantially revises the tree of life.</title>
        <authorList>
            <person name="Parks D.H."/>
            <person name="Chuvochina M."/>
            <person name="Waite D.W."/>
            <person name="Rinke C."/>
            <person name="Skarshewski A."/>
            <person name="Chaumeil P.A."/>
            <person name="Hugenholtz P."/>
        </authorList>
    </citation>
    <scope>NUCLEOTIDE SEQUENCE [LARGE SCALE GENOMIC DNA]</scope>
    <source>
        <strain evidence="2">UBA11621</strain>
    </source>
</reference>
<accession>A0A358E2K9</accession>
<gene>
    <name evidence="2" type="ORF">DEB45_15830</name>
</gene>
<organism evidence="2 3">
    <name type="scientific">Alteromonas australica</name>
    <dbReference type="NCBI Taxonomy" id="589873"/>
    <lineage>
        <taxon>Bacteria</taxon>
        <taxon>Pseudomonadati</taxon>
        <taxon>Pseudomonadota</taxon>
        <taxon>Gammaproteobacteria</taxon>
        <taxon>Alteromonadales</taxon>
        <taxon>Alteromonadaceae</taxon>
        <taxon>Alteromonas/Salinimonas group</taxon>
        <taxon>Alteromonas</taxon>
    </lineage>
</organism>
<dbReference type="EMBL" id="DONK01000247">
    <property type="protein sequence ID" value="HBU52721.1"/>
    <property type="molecule type" value="Genomic_DNA"/>
</dbReference>
<protein>
    <submittedName>
        <fullName evidence="2">Uncharacterized protein</fullName>
    </submittedName>
</protein>
<sequence length="346" mass="38828">MLRNTKKQKVISIGVGQLPFVSIGSVWLNGYCQAVKAGVQKDLYNLPINDETIRMILGNHQVDDKNLIPYDGYRTGKGFMANLVAIERDEDPFDILAPSRELIRFYYAVSTDMAHVVFSGDLNHQPNNVVNPEKCGFDEEENRCILHLRQHLSDENGWFIGRILSSDQAWRGATLPHDAMMRDSLNRKFVHPESGFPFEGFTNLRVRGKFIRTKDSLSKIGWRYLVLGIESCSAPFPFDKLTVGRDNDASQSEGEDELSNEEKKPAFAPPKHKTGDGEKPFQSANEPDQGKTNEHIPLPTDRFGAIMGKEVDRPEKDQCRYVSGLHHGPKKDEPKTLGTGLGNSDG</sequence>